<dbReference type="GeneID" id="26640668"/>
<dbReference type="EMBL" id="KT438501">
    <property type="protein sequence ID" value="ALH46934.1"/>
    <property type="molecule type" value="Genomic_DNA"/>
</dbReference>
<evidence type="ECO:0000313" key="2">
    <source>
        <dbReference type="Proteomes" id="UP000201432"/>
    </source>
</evidence>
<sequence length="94" mass="10082">MCRVRFPRRALLTTDNDNTGGIGMAQFRGTLEGSRQMVSRLGSKASGLVVTANGWNIGAEVVLSHVDGKDLVRVFKTSGSNALTGRELIAEFTN</sequence>
<proteinExistence type="predicted"/>
<keyword evidence="2" id="KW-1185">Reference proteome</keyword>
<organism evidence="1 2">
    <name type="scientific">Mycobacterium phage Theia</name>
    <dbReference type="NCBI Taxonomy" id="1718172"/>
    <lineage>
        <taxon>Viruses</taxon>
        <taxon>Duplodnaviria</taxon>
        <taxon>Heunggongvirae</taxon>
        <taxon>Uroviricota</taxon>
        <taxon>Caudoviricetes</taxon>
        <taxon>Benedictvirus</taxon>
        <taxon>Benedictvirus theia</taxon>
    </lineage>
</organism>
<dbReference type="OrthoDB" id="22216at10239"/>
<protein>
    <submittedName>
        <fullName evidence="1">Uncharacterized protein</fullName>
    </submittedName>
</protein>
<evidence type="ECO:0000313" key="1">
    <source>
        <dbReference type="EMBL" id="ALH46934.1"/>
    </source>
</evidence>
<gene>
    <name evidence="1" type="primary">82</name>
    <name evidence="1" type="ORF">SEA_THEIA_82</name>
</gene>
<accession>A0A0N9SIP1</accession>
<name>A0A0N9SIP1_9CAUD</name>
<dbReference type="KEGG" id="vg:26640668"/>
<reference evidence="1" key="1">
    <citation type="submission" date="2018-02" db="EMBL/GenBank/DDBJ databases">
        <authorList>
            <person name="Karuturi S."/>
            <person name="Chitta P."/>
            <person name="Kapyur S.N."/>
            <person name="Kettlewell J.M."/>
            <person name="Anderson J."/>
            <person name="Padolina J."/>
            <person name="Johnson A."/>
            <person name="Serrano M.G."/>
            <person name="Buck G."/>
            <person name="Lee V."/>
            <person name="Wang Y."/>
            <person name="Carvalho R."/>
            <person name="Voegtly L."/>
            <person name="Shi R."/>
            <person name="Duckworth R."/>
            <person name="Loviza R."/>
            <person name="Walstead R."/>
            <person name="Shah Z."/>
            <person name="Kiflezghi M."/>
            <person name="Wade K."/>
            <person name="Hughes L.E."/>
            <person name="Bradley K.W."/>
            <person name="Asai D.J."/>
            <person name="Bowman C.A."/>
            <person name="Russell D.A."/>
            <person name="Pope W.H."/>
            <person name="Jacobs-Sera D."/>
            <person name="Hendrix R.W."/>
            <person name="Hatfull G.F."/>
        </authorList>
    </citation>
    <scope>NUCLEOTIDE SEQUENCE</scope>
</reference>
<dbReference type="Proteomes" id="UP000201432">
    <property type="component" value="Segment"/>
</dbReference>
<dbReference type="RefSeq" id="YP_009214354.1">
    <property type="nucleotide sequence ID" value="NC_028960.2"/>
</dbReference>